<keyword evidence="2" id="KW-1185">Reference proteome</keyword>
<evidence type="ECO:0000313" key="1">
    <source>
        <dbReference type="EMBL" id="WMV58978.1"/>
    </source>
</evidence>
<evidence type="ECO:0000313" key="2">
    <source>
        <dbReference type="Proteomes" id="UP001234989"/>
    </source>
</evidence>
<organism evidence="1 2">
    <name type="scientific">Solanum verrucosum</name>
    <dbReference type="NCBI Taxonomy" id="315347"/>
    <lineage>
        <taxon>Eukaryota</taxon>
        <taxon>Viridiplantae</taxon>
        <taxon>Streptophyta</taxon>
        <taxon>Embryophyta</taxon>
        <taxon>Tracheophyta</taxon>
        <taxon>Spermatophyta</taxon>
        <taxon>Magnoliopsida</taxon>
        <taxon>eudicotyledons</taxon>
        <taxon>Gunneridae</taxon>
        <taxon>Pentapetalae</taxon>
        <taxon>asterids</taxon>
        <taxon>lamiids</taxon>
        <taxon>Solanales</taxon>
        <taxon>Solanaceae</taxon>
        <taxon>Solanoideae</taxon>
        <taxon>Solaneae</taxon>
        <taxon>Solanum</taxon>
    </lineage>
</organism>
<reference evidence="1" key="1">
    <citation type="submission" date="2023-08" db="EMBL/GenBank/DDBJ databases">
        <title>A de novo genome assembly of Solanum verrucosum Schlechtendal, a Mexican diploid species geographically isolated from the other diploid A-genome species in potato relatives.</title>
        <authorList>
            <person name="Hosaka K."/>
        </authorList>
    </citation>
    <scope>NUCLEOTIDE SEQUENCE</scope>
    <source>
        <tissue evidence="1">Young leaves</tissue>
    </source>
</reference>
<accession>A0AAF0V935</accession>
<dbReference type="AlphaFoldDB" id="A0AAF0V935"/>
<name>A0AAF0V935_SOLVR</name>
<sequence>MQNGKIISYATRQLKVHENNYLYPQFRTSGGCVCPKDLEALLVQYSCRCFYRPQESTTCV</sequence>
<gene>
    <name evidence="1" type="ORF">MTR67_052363</name>
</gene>
<dbReference type="Proteomes" id="UP001234989">
    <property type="component" value="Chromosome 12"/>
</dbReference>
<protein>
    <submittedName>
        <fullName evidence="1">Uncharacterized protein</fullName>
    </submittedName>
</protein>
<proteinExistence type="predicted"/>
<dbReference type="EMBL" id="CP133623">
    <property type="protein sequence ID" value="WMV58978.1"/>
    <property type="molecule type" value="Genomic_DNA"/>
</dbReference>